<dbReference type="PANTHER" id="PTHR30244:SF34">
    <property type="entry name" value="DTDP-4-AMINO-4,6-DIDEOXYGALACTOSE TRANSAMINASE"/>
    <property type="match status" value="1"/>
</dbReference>
<keyword evidence="6" id="KW-1185">Reference proteome</keyword>
<dbReference type="AlphaFoldDB" id="A0A1M5K811"/>
<dbReference type="Pfam" id="PF01041">
    <property type="entry name" value="DegT_DnrJ_EryC1"/>
    <property type="match status" value="1"/>
</dbReference>
<comment type="similarity">
    <text evidence="1 4">Belongs to the DegT/DnrJ/EryC1 family.</text>
</comment>
<accession>A0A1M5K811</accession>
<dbReference type="RefSeq" id="WP_073019045.1">
    <property type="nucleotide sequence ID" value="NZ_FQWF01000006.1"/>
</dbReference>
<evidence type="ECO:0000256" key="4">
    <source>
        <dbReference type="RuleBase" id="RU004508"/>
    </source>
</evidence>
<gene>
    <name evidence="5" type="ORF">SAMN05444372_106154</name>
</gene>
<dbReference type="GO" id="GO:0030170">
    <property type="term" value="F:pyridoxal phosphate binding"/>
    <property type="evidence" value="ECO:0007669"/>
    <property type="project" value="TreeGrafter"/>
</dbReference>
<dbReference type="InterPro" id="IPR015421">
    <property type="entry name" value="PyrdxlP-dep_Trfase_major"/>
</dbReference>
<feature type="modified residue" description="N6-(pyridoxal phosphate)lysine" evidence="3">
    <location>
        <position position="192"/>
    </location>
</feature>
<protein>
    <submittedName>
        <fullName evidence="5">dTDP-4-amino-4,6-dideoxygalactose transaminase</fullName>
    </submittedName>
</protein>
<proteinExistence type="inferred from homology"/>
<keyword evidence="3 4" id="KW-0663">Pyridoxal phosphate</keyword>
<dbReference type="Proteomes" id="UP000184020">
    <property type="component" value="Unassembled WGS sequence"/>
</dbReference>
<dbReference type="SUPFAM" id="SSF53383">
    <property type="entry name" value="PLP-dependent transferases"/>
    <property type="match status" value="1"/>
</dbReference>
<dbReference type="OrthoDB" id="9810913at2"/>
<evidence type="ECO:0000313" key="6">
    <source>
        <dbReference type="Proteomes" id="UP000184020"/>
    </source>
</evidence>
<dbReference type="GO" id="GO:0000271">
    <property type="term" value="P:polysaccharide biosynthetic process"/>
    <property type="evidence" value="ECO:0007669"/>
    <property type="project" value="TreeGrafter"/>
</dbReference>
<dbReference type="GO" id="GO:0008483">
    <property type="term" value="F:transaminase activity"/>
    <property type="evidence" value="ECO:0007669"/>
    <property type="project" value="TreeGrafter"/>
</dbReference>
<evidence type="ECO:0000256" key="1">
    <source>
        <dbReference type="ARBA" id="ARBA00037999"/>
    </source>
</evidence>
<dbReference type="InterPro" id="IPR015422">
    <property type="entry name" value="PyrdxlP-dep_Trfase_small"/>
</dbReference>
<evidence type="ECO:0000313" key="5">
    <source>
        <dbReference type="EMBL" id="SHG48964.1"/>
    </source>
</evidence>
<sequence>MKPSRIYLSSPHMGGTEQKFVQDIFIGNWISSEGPNLTEFEQDLEKYLGKESHVGALSSGTAAIHLGLVILGVQAGDAVICQSMTFSASANPILYLGATPIFIDSENKTWNICPKTLEEAIVNRIARGKKPKAIIAVHLYGVPYQIEAIKAISIKYDIPVLEDSAEALGSYYKGQKCGTFGDIGVLSFNGNKIITTSGGGAIVVASKELKDRAVFFATQSRDDAPHYQHSEIGYNYRMSNICAGIGRGQMEVLDAHVQLRRNMHDFYVDLFKDIDAVTVFTAPNDDYFANYWLSAILVAPSEATGINREALRLAFDAANIESRPLWKPMHLQPIFQQYPYYGTNVAETLFENGLCLPSGSNLTNKERERIKAVVLRFF</sequence>
<dbReference type="InterPro" id="IPR015424">
    <property type="entry name" value="PyrdxlP-dep_Trfase"/>
</dbReference>
<dbReference type="CDD" id="cd00616">
    <property type="entry name" value="AHBA_syn"/>
    <property type="match status" value="1"/>
</dbReference>
<reference evidence="6" key="1">
    <citation type="submission" date="2016-11" db="EMBL/GenBank/DDBJ databases">
        <authorList>
            <person name="Varghese N."/>
            <person name="Submissions S."/>
        </authorList>
    </citation>
    <scope>NUCLEOTIDE SEQUENCE [LARGE SCALE GENOMIC DNA]</scope>
    <source>
        <strain evidence="6">DSM 17659</strain>
    </source>
</reference>
<dbReference type="EMBL" id="FQWF01000006">
    <property type="protein sequence ID" value="SHG48964.1"/>
    <property type="molecule type" value="Genomic_DNA"/>
</dbReference>
<feature type="active site" description="Proton acceptor" evidence="2">
    <location>
        <position position="192"/>
    </location>
</feature>
<dbReference type="Gene3D" id="3.90.1150.10">
    <property type="entry name" value="Aspartate Aminotransferase, domain 1"/>
    <property type="match status" value="1"/>
</dbReference>
<evidence type="ECO:0000256" key="2">
    <source>
        <dbReference type="PIRSR" id="PIRSR000390-1"/>
    </source>
</evidence>
<organism evidence="5 6">
    <name type="scientific">Flavobacterium micromati</name>
    <dbReference type="NCBI Taxonomy" id="229205"/>
    <lineage>
        <taxon>Bacteria</taxon>
        <taxon>Pseudomonadati</taxon>
        <taxon>Bacteroidota</taxon>
        <taxon>Flavobacteriia</taxon>
        <taxon>Flavobacteriales</taxon>
        <taxon>Flavobacteriaceae</taxon>
        <taxon>Flavobacterium</taxon>
    </lineage>
</organism>
<dbReference type="PANTHER" id="PTHR30244">
    <property type="entry name" value="TRANSAMINASE"/>
    <property type="match status" value="1"/>
</dbReference>
<dbReference type="STRING" id="229205.SAMN05444372_106154"/>
<dbReference type="Gene3D" id="3.40.640.10">
    <property type="entry name" value="Type I PLP-dependent aspartate aminotransferase-like (Major domain)"/>
    <property type="match status" value="1"/>
</dbReference>
<name>A0A1M5K811_9FLAO</name>
<dbReference type="PIRSF" id="PIRSF000390">
    <property type="entry name" value="PLP_StrS"/>
    <property type="match status" value="1"/>
</dbReference>
<evidence type="ECO:0000256" key="3">
    <source>
        <dbReference type="PIRSR" id="PIRSR000390-2"/>
    </source>
</evidence>
<dbReference type="InterPro" id="IPR000653">
    <property type="entry name" value="DegT/StrS_aminotransferase"/>
</dbReference>